<dbReference type="CDD" id="cd02440">
    <property type="entry name" value="AdoMet_MTases"/>
    <property type="match status" value="1"/>
</dbReference>
<accession>A0A2K8KLY1</accession>
<dbReference type="InterPro" id="IPR029063">
    <property type="entry name" value="SAM-dependent_MTases_sf"/>
</dbReference>
<feature type="binding site" evidence="6">
    <location>
        <position position="73"/>
    </location>
    <ligand>
        <name>S-adenosyl-L-methionine</name>
        <dbReference type="ChEBI" id="CHEBI:59789"/>
    </ligand>
</feature>
<sequence>MFDWEVFDEYVGSIAAQQQAELMRFLQLLQAENQKYNLTTIVETEDIFYKHFLDSILFAKELQLNNQKILDIGTGAGFPGIVIKILFPQTQVYLIEANNKKINFLKLVIKELNLKNIIPVNQRAEIFSVQHKEEFDIVISRAMAPLNVLLEVGVQALKVNGTFICLKAKNVGVEILDLNGKESDIALKLVVEQKLFVDNIGERVNLFFNKIKPTNSIYPRQYSQIKKKPLGK</sequence>
<organism evidence="7 8">
    <name type="scientific">Spiroplasma clarkii</name>
    <dbReference type="NCBI Taxonomy" id="2139"/>
    <lineage>
        <taxon>Bacteria</taxon>
        <taxon>Bacillati</taxon>
        <taxon>Mycoplasmatota</taxon>
        <taxon>Mollicutes</taxon>
        <taxon>Entomoplasmatales</taxon>
        <taxon>Spiroplasmataceae</taxon>
        <taxon>Spiroplasma</taxon>
    </lineage>
</organism>
<comment type="subcellular location">
    <subcellularLocation>
        <location evidence="6">Cytoplasm</location>
    </subcellularLocation>
</comment>
<evidence type="ECO:0000313" key="7">
    <source>
        <dbReference type="EMBL" id="ATX71659.1"/>
    </source>
</evidence>
<dbReference type="InterPro" id="IPR003682">
    <property type="entry name" value="rRNA_ssu_MeTfrase_G"/>
</dbReference>
<evidence type="ECO:0000256" key="6">
    <source>
        <dbReference type="HAMAP-Rule" id="MF_00074"/>
    </source>
</evidence>
<evidence type="ECO:0000256" key="4">
    <source>
        <dbReference type="ARBA" id="ARBA00022679"/>
    </source>
</evidence>
<dbReference type="EMBL" id="CP024870">
    <property type="protein sequence ID" value="ATX71659.1"/>
    <property type="molecule type" value="Genomic_DNA"/>
</dbReference>
<dbReference type="PANTHER" id="PTHR31760">
    <property type="entry name" value="S-ADENOSYL-L-METHIONINE-DEPENDENT METHYLTRANSFERASES SUPERFAMILY PROTEIN"/>
    <property type="match status" value="1"/>
</dbReference>
<evidence type="ECO:0000256" key="2">
    <source>
        <dbReference type="ARBA" id="ARBA00022552"/>
    </source>
</evidence>
<evidence type="ECO:0000313" key="8">
    <source>
        <dbReference type="Proteomes" id="UP000231179"/>
    </source>
</evidence>
<dbReference type="HAMAP" id="MF_00074">
    <property type="entry name" value="16SrRNA_methyltr_G"/>
    <property type="match status" value="1"/>
</dbReference>
<proteinExistence type="inferred from homology"/>
<evidence type="ECO:0000256" key="3">
    <source>
        <dbReference type="ARBA" id="ARBA00022603"/>
    </source>
</evidence>
<feature type="binding site" evidence="6">
    <location>
        <begin position="124"/>
        <end position="125"/>
    </location>
    <ligand>
        <name>S-adenosyl-L-methionine</name>
        <dbReference type="ChEBI" id="CHEBI:59789"/>
    </ligand>
</feature>
<reference evidence="7 8" key="1">
    <citation type="submission" date="2017-11" db="EMBL/GenBank/DDBJ databases">
        <title>Complete genome sequence of Spiroplasma clarkii CN-5 (DSM 19994).</title>
        <authorList>
            <person name="Tsai Y.-M."/>
            <person name="Chang A."/>
            <person name="Lo W.-S."/>
            <person name="Kuo C.-H."/>
        </authorList>
    </citation>
    <scope>NUCLEOTIDE SEQUENCE [LARGE SCALE GENOMIC DNA]</scope>
    <source>
        <strain evidence="7 8">CN-5</strain>
    </source>
</reference>
<feature type="binding site" evidence="6">
    <location>
        <position position="141"/>
    </location>
    <ligand>
        <name>S-adenosyl-L-methionine</name>
        <dbReference type="ChEBI" id="CHEBI:59789"/>
    </ligand>
</feature>
<dbReference type="AlphaFoldDB" id="A0A2K8KLY1"/>
<keyword evidence="4 6" id="KW-0808">Transferase</keyword>
<gene>
    <name evidence="7" type="primary">gidB</name>
    <name evidence="6" type="synonym">rsmG</name>
    <name evidence="7" type="ORF">SCLAR_v1c13610</name>
</gene>
<evidence type="ECO:0000256" key="5">
    <source>
        <dbReference type="ARBA" id="ARBA00022691"/>
    </source>
</evidence>
<keyword evidence="8" id="KW-1185">Reference proteome</keyword>
<comment type="similarity">
    <text evidence="6">Belongs to the methyltransferase superfamily. RNA methyltransferase RsmG family.</text>
</comment>
<comment type="caution">
    <text evidence="6">Lacks conserved residue(s) required for the propagation of feature annotation.</text>
</comment>
<dbReference type="Pfam" id="PF02527">
    <property type="entry name" value="GidB"/>
    <property type="match status" value="1"/>
</dbReference>
<dbReference type="Gene3D" id="3.40.50.150">
    <property type="entry name" value="Vaccinia Virus protein VP39"/>
    <property type="match status" value="1"/>
</dbReference>
<dbReference type="PANTHER" id="PTHR31760:SF0">
    <property type="entry name" value="S-ADENOSYL-L-METHIONINE-DEPENDENT METHYLTRANSFERASES SUPERFAMILY PROTEIN"/>
    <property type="match status" value="1"/>
</dbReference>
<dbReference type="PIRSF" id="PIRSF003078">
    <property type="entry name" value="GidB"/>
    <property type="match status" value="1"/>
</dbReference>
<dbReference type="EC" id="2.1.1.-" evidence="6"/>
<dbReference type="GO" id="GO:0005829">
    <property type="term" value="C:cytosol"/>
    <property type="evidence" value="ECO:0007669"/>
    <property type="project" value="TreeGrafter"/>
</dbReference>
<name>A0A2K8KLY1_9MOLU</name>
<protein>
    <recommendedName>
        <fullName evidence="6">Ribosomal RNA small subunit methyltransferase G</fullName>
        <ecNumber evidence="6">2.1.1.-</ecNumber>
    </recommendedName>
    <alternativeName>
        <fullName evidence="6">16S rRNA 7-methylguanosine methyltransferase</fullName>
        <shortName evidence="6">16S rRNA m7G methyltransferase</shortName>
    </alternativeName>
</protein>
<keyword evidence="3 6" id="KW-0489">Methyltransferase</keyword>
<dbReference type="RefSeq" id="WP_100255184.1">
    <property type="nucleotide sequence ID" value="NZ_CP024870.1"/>
</dbReference>
<comment type="function">
    <text evidence="6">Specifically methylates the N7 position of a guanine in 16S rRNA.</text>
</comment>
<dbReference type="SUPFAM" id="SSF53335">
    <property type="entry name" value="S-adenosyl-L-methionine-dependent methyltransferases"/>
    <property type="match status" value="1"/>
</dbReference>
<keyword evidence="1 6" id="KW-0963">Cytoplasm</keyword>
<dbReference type="GO" id="GO:0070043">
    <property type="term" value="F:rRNA (guanine-N7-)-methyltransferase activity"/>
    <property type="evidence" value="ECO:0007669"/>
    <property type="project" value="UniProtKB-UniRule"/>
</dbReference>
<keyword evidence="5 6" id="KW-0949">S-adenosyl-L-methionine</keyword>
<evidence type="ECO:0000256" key="1">
    <source>
        <dbReference type="ARBA" id="ARBA00022490"/>
    </source>
</evidence>
<dbReference type="Proteomes" id="UP000231179">
    <property type="component" value="Chromosome"/>
</dbReference>
<dbReference type="NCBIfam" id="TIGR00138">
    <property type="entry name" value="rsmG_gidB"/>
    <property type="match status" value="1"/>
</dbReference>
<feature type="binding site" evidence="6">
    <location>
        <position position="78"/>
    </location>
    <ligand>
        <name>S-adenosyl-L-methionine</name>
        <dbReference type="ChEBI" id="CHEBI:59789"/>
    </ligand>
</feature>
<keyword evidence="2 6" id="KW-0698">rRNA processing</keyword>